<reference evidence="2" key="2">
    <citation type="submission" date="2020-09" db="EMBL/GenBank/DDBJ databases">
        <authorList>
            <person name="Sun Q."/>
            <person name="Zhou Y."/>
        </authorList>
    </citation>
    <scope>NUCLEOTIDE SEQUENCE</scope>
    <source>
        <strain evidence="2">CGMCC 4.3508</strain>
    </source>
</reference>
<dbReference type="Proteomes" id="UP000638263">
    <property type="component" value="Unassembled WGS sequence"/>
</dbReference>
<sequence>MTLRHRVIGGSIISGMLGFPDSDREMFLRWGDDISPLLDLGISWRTHQRAMESSERVHRYLAEHIERLRAEPELWPNAVEEILRIDPPVQSTARICG</sequence>
<proteinExistence type="inferred from homology"/>
<evidence type="ECO:0000313" key="3">
    <source>
        <dbReference type="Proteomes" id="UP000638263"/>
    </source>
</evidence>
<dbReference type="GO" id="GO:0006707">
    <property type="term" value="P:cholesterol catabolic process"/>
    <property type="evidence" value="ECO:0007669"/>
    <property type="project" value="TreeGrafter"/>
</dbReference>
<dbReference type="PANTHER" id="PTHR46696">
    <property type="entry name" value="P450, PUTATIVE (EUROFUNG)-RELATED"/>
    <property type="match status" value="1"/>
</dbReference>
<dbReference type="InterPro" id="IPR036396">
    <property type="entry name" value="Cyt_P450_sf"/>
</dbReference>
<dbReference type="SUPFAM" id="SSF48264">
    <property type="entry name" value="Cytochrome P450"/>
    <property type="match status" value="1"/>
</dbReference>
<dbReference type="EMBL" id="BMMH01000013">
    <property type="protein sequence ID" value="GGL31916.1"/>
    <property type="molecule type" value="Genomic_DNA"/>
</dbReference>
<protein>
    <submittedName>
        <fullName evidence="2">Uncharacterized protein</fullName>
    </submittedName>
</protein>
<reference evidence="2" key="1">
    <citation type="journal article" date="2014" name="Int. J. Syst. Evol. Microbiol.">
        <title>Complete genome sequence of Corynebacterium casei LMG S-19264T (=DSM 44701T), isolated from a smear-ripened cheese.</title>
        <authorList>
            <consortium name="US DOE Joint Genome Institute (JGI-PGF)"/>
            <person name="Walter F."/>
            <person name="Albersmeier A."/>
            <person name="Kalinowski J."/>
            <person name="Ruckert C."/>
        </authorList>
    </citation>
    <scope>NUCLEOTIDE SEQUENCE</scope>
    <source>
        <strain evidence="2">CGMCC 4.3508</strain>
    </source>
</reference>
<organism evidence="2 3">
    <name type="scientific">Nocardia jinanensis</name>
    <dbReference type="NCBI Taxonomy" id="382504"/>
    <lineage>
        <taxon>Bacteria</taxon>
        <taxon>Bacillati</taxon>
        <taxon>Actinomycetota</taxon>
        <taxon>Actinomycetes</taxon>
        <taxon>Mycobacteriales</taxon>
        <taxon>Nocardiaceae</taxon>
        <taxon>Nocardia</taxon>
    </lineage>
</organism>
<comment type="similarity">
    <text evidence="1">Belongs to the cytochrome P450 family.</text>
</comment>
<dbReference type="GO" id="GO:0036199">
    <property type="term" value="F:cholest-4-en-3-one 26-monooxygenase activity"/>
    <property type="evidence" value="ECO:0007669"/>
    <property type="project" value="TreeGrafter"/>
</dbReference>
<gene>
    <name evidence="2" type="ORF">GCM10011588_53320</name>
</gene>
<comment type="caution">
    <text evidence="2">The sequence shown here is derived from an EMBL/GenBank/DDBJ whole genome shotgun (WGS) entry which is preliminary data.</text>
</comment>
<dbReference type="Gene3D" id="1.10.630.10">
    <property type="entry name" value="Cytochrome P450"/>
    <property type="match status" value="2"/>
</dbReference>
<dbReference type="GO" id="GO:0005506">
    <property type="term" value="F:iron ion binding"/>
    <property type="evidence" value="ECO:0007669"/>
    <property type="project" value="InterPro"/>
</dbReference>
<accession>A0A917RU66</accession>
<dbReference type="GO" id="GO:0020037">
    <property type="term" value="F:heme binding"/>
    <property type="evidence" value="ECO:0007669"/>
    <property type="project" value="InterPro"/>
</dbReference>
<dbReference type="PANTHER" id="PTHR46696:SF4">
    <property type="entry name" value="BIOTIN BIOSYNTHESIS CYTOCHROME P450"/>
    <property type="match status" value="1"/>
</dbReference>
<dbReference type="GO" id="GO:0008395">
    <property type="term" value="F:steroid hydroxylase activity"/>
    <property type="evidence" value="ECO:0007669"/>
    <property type="project" value="TreeGrafter"/>
</dbReference>
<dbReference type="AlphaFoldDB" id="A0A917RU66"/>
<name>A0A917RU66_9NOCA</name>
<evidence type="ECO:0000313" key="2">
    <source>
        <dbReference type="EMBL" id="GGL31916.1"/>
    </source>
</evidence>
<keyword evidence="3" id="KW-1185">Reference proteome</keyword>
<evidence type="ECO:0000256" key="1">
    <source>
        <dbReference type="ARBA" id="ARBA00010617"/>
    </source>
</evidence>